<evidence type="ECO:0000256" key="6">
    <source>
        <dbReference type="ARBA" id="ARBA00022989"/>
    </source>
</evidence>
<evidence type="ECO:0000313" key="10">
    <source>
        <dbReference type="Proteomes" id="UP000753256"/>
    </source>
</evidence>
<name>A0A921LT59_9ACTN</name>
<evidence type="ECO:0000256" key="3">
    <source>
        <dbReference type="ARBA" id="ARBA00022448"/>
    </source>
</evidence>
<reference evidence="9" key="2">
    <citation type="submission" date="2021-09" db="EMBL/GenBank/DDBJ databases">
        <authorList>
            <person name="Gilroy R."/>
        </authorList>
    </citation>
    <scope>NUCLEOTIDE SEQUENCE</scope>
    <source>
        <strain evidence="9">ChiHjej13B12-9602</strain>
    </source>
</reference>
<dbReference type="RefSeq" id="WP_273189482.1">
    <property type="nucleotide sequence ID" value="NZ_DYUZ01000016.1"/>
</dbReference>
<evidence type="ECO:0000256" key="1">
    <source>
        <dbReference type="ARBA" id="ARBA00004651"/>
    </source>
</evidence>
<dbReference type="PANTHER" id="PTHR21716">
    <property type="entry name" value="TRANSMEMBRANE PROTEIN"/>
    <property type="match status" value="1"/>
</dbReference>
<evidence type="ECO:0000256" key="4">
    <source>
        <dbReference type="ARBA" id="ARBA00022475"/>
    </source>
</evidence>
<keyword evidence="6 8" id="KW-1133">Transmembrane helix</keyword>
<dbReference type="Proteomes" id="UP000753256">
    <property type="component" value="Unassembled WGS sequence"/>
</dbReference>
<keyword evidence="4" id="KW-1003">Cell membrane</keyword>
<dbReference type="InterPro" id="IPR002549">
    <property type="entry name" value="AI-2E-like"/>
</dbReference>
<dbReference type="Pfam" id="PF01594">
    <property type="entry name" value="AI-2E_transport"/>
    <property type="match status" value="1"/>
</dbReference>
<gene>
    <name evidence="9" type="ORF">K8V70_03895</name>
</gene>
<reference evidence="9" key="1">
    <citation type="journal article" date="2021" name="PeerJ">
        <title>Extensive microbial diversity within the chicken gut microbiome revealed by metagenomics and culture.</title>
        <authorList>
            <person name="Gilroy R."/>
            <person name="Ravi A."/>
            <person name="Getino M."/>
            <person name="Pursley I."/>
            <person name="Horton D.L."/>
            <person name="Alikhan N.F."/>
            <person name="Baker D."/>
            <person name="Gharbi K."/>
            <person name="Hall N."/>
            <person name="Watson M."/>
            <person name="Adriaenssens E.M."/>
            <person name="Foster-Nyarko E."/>
            <person name="Jarju S."/>
            <person name="Secka A."/>
            <person name="Antonio M."/>
            <person name="Oren A."/>
            <person name="Chaudhuri R.R."/>
            <person name="La Ragione R."/>
            <person name="Hildebrand F."/>
            <person name="Pallen M.J."/>
        </authorList>
    </citation>
    <scope>NUCLEOTIDE SEQUENCE</scope>
    <source>
        <strain evidence="9">ChiHjej13B12-9602</strain>
    </source>
</reference>
<feature type="transmembrane region" description="Helical" evidence="8">
    <location>
        <begin position="21"/>
        <end position="46"/>
    </location>
</feature>
<comment type="caution">
    <text evidence="9">The sequence shown here is derived from an EMBL/GenBank/DDBJ whole genome shotgun (WGS) entry which is preliminary data.</text>
</comment>
<dbReference type="GO" id="GO:0055085">
    <property type="term" value="P:transmembrane transport"/>
    <property type="evidence" value="ECO:0007669"/>
    <property type="project" value="TreeGrafter"/>
</dbReference>
<organism evidence="9 10">
    <name type="scientific">Enorma phocaeensis</name>
    <dbReference type="NCBI Taxonomy" id="1871019"/>
    <lineage>
        <taxon>Bacteria</taxon>
        <taxon>Bacillati</taxon>
        <taxon>Actinomycetota</taxon>
        <taxon>Coriobacteriia</taxon>
        <taxon>Coriobacteriales</taxon>
        <taxon>Coriobacteriaceae</taxon>
        <taxon>Enorma</taxon>
    </lineage>
</organism>
<comment type="subcellular location">
    <subcellularLocation>
        <location evidence="1">Cell membrane</location>
        <topology evidence="1">Multi-pass membrane protein</topology>
    </subcellularLocation>
</comment>
<feature type="transmembrane region" description="Helical" evidence="8">
    <location>
        <begin position="285"/>
        <end position="308"/>
    </location>
</feature>
<feature type="transmembrane region" description="Helical" evidence="8">
    <location>
        <begin position="52"/>
        <end position="70"/>
    </location>
</feature>
<feature type="transmembrane region" description="Helical" evidence="8">
    <location>
        <begin position="173"/>
        <end position="195"/>
    </location>
</feature>
<evidence type="ECO:0000256" key="5">
    <source>
        <dbReference type="ARBA" id="ARBA00022692"/>
    </source>
</evidence>
<evidence type="ECO:0000313" key="9">
    <source>
        <dbReference type="EMBL" id="HJG36994.1"/>
    </source>
</evidence>
<accession>A0A921LT59</accession>
<dbReference type="GO" id="GO:0005886">
    <property type="term" value="C:plasma membrane"/>
    <property type="evidence" value="ECO:0007669"/>
    <property type="project" value="UniProtKB-SubCell"/>
</dbReference>
<evidence type="ECO:0000256" key="2">
    <source>
        <dbReference type="ARBA" id="ARBA00009773"/>
    </source>
</evidence>
<dbReference type="EMBL" id="DYUZ01000016">
    <property type="protein sequence ID" value="HJG36994.1"/>
    <property type="molecule type" value="Genomic_DNA"/>
</dbReference>
<sequence length="456" mass="48420">MTEGGLSERSSQESKLSGARLLALRVWTVVGAIIIGVAVLNVLGILAPVIEFLAVGSLIAFVESPIVNTLERRGVPRGAGALLGLIVVVAVISCLIMVIGPMIAEQVLEVLARLPNQLRGLGEWVVQLSRDFEALSQSSWASQLDDALTSLADMASGYITQIAGDVGRGVFPFVSAFASQLFIVFLGLVLAYWLALDYPRIHREIGAIVGGEHETSYRFMVAILSRSVGGYMRSMVITSLVNGALAGIALAIAGHPYASLMGVLTGLLHLIPVLGPWISAFAATLLALFYDPILAVWTLIICMVAQNLTDNVISPKVMQSTVQIHPAMSLAALVVGSSLLGALGMVIAIPLCAALKGLFIFYFEKQTGRAIVSYEGAIFKGTPFRDGQNRPVPAFDALGEDSFVTDSELLDDEVAPSGSAVPKPELDNPWGKIAFLHLHGDLKSDRDAASNDDDGR</sequence>
<protein>
    <submittedName>
        <fullName evidence="9">AI-2E family transporter</fullName>
    </submittedName>
</protein>
<proteinExistence type="inferred from homology"/>
<dbReference type="PANTHER" id="PTHR21716:SF53">
    <property type="entry name" value="PERMEASE PERM-RELATED"/>
    <property type="match status" value="1"/>
</dbReference>
<evidence type="ECO:0000256" key="7">
    <source>
        <dbReference type="ARBA" id="ARBA00023136"/>
    </source>
</evidence>
<comment type="similarity">
    <text evidence="2">Belongs to the autoinducer-2 exporter (AI-2E) (TC 2.A.86) family.</text>
</comment>
<feature type="transmembrane region" description="Helical" evidence="8">
    <location>
        <begin position="235"/>
        <end position="254"/>
    </location>
</feature>
<feature type="transmembrane region" description="Helical" evidence="8">
    <location>
        <begin position="82"/>
        <end position="104"/>
    </location>
</feature>
<keyword evidence="7 8" id="KW-0472">Membrane</keyword>
<feature type="transmembrane region" description="Helical" evidence="8">
    <location>
        <begin position="328"/>
        <end position="355"/>
    </location>
</feature>
<keyword evidence="5 8" id="KW-0812">Transmembrane</keyword>
<keyword evidence="3" id="KW-0813">Transport</keyword>
<evidence type="ECO:0000256" key="8">
    <source>
        <dbReference type="SAM" id="Phobius"/>
    </source>
</evidence>
<dbReference type="AlphaFoldDB" id="A0A921LT59"/>